<comment type="cofactor">
    <cofactor evidence="1">
        <name>FAD</name>
        <dbReference type="ChEBI" id="CHEBI:57692"/>
    </cofactor>
</comment>
<dbReference type="PANTHER" id="PTHR12613">
    <property type="entry name" value="ERO1-RELATED"/>
    <property type="match status" value="1"/>
</dbReference>
<dbReference type="Proteomes" id="UP000728032">
    <property type="component" value="Unassembled WGS sequence"/>
</dbReference>
<dbReference type="OrthoDB" id="269384at2759"/>
<organism evidence="18">
    <name type="scientific">Oppiella nova</name>
    <dbReference type="NCBI Taxonomy" id="334625"/>
    <lineage>
        <taxon>Eukaryota</taxon>
        <taxon>Metazoa</taxon>
        <taxon>Ecdysozoa</taxon>
        <taxon>Arthropoda</taxon>
        <taxon>Chelicerata</taxon>
        <taxon>Arachnida</taxon>
        <taxon>Acari</taxon>
        <taxon>Acariformes</taxon>
        <taxon>Sarcoptiformes</taxon>
        <taxon>Oribatida</taxon>
        <taxon>Brachypylina</taxon>
        <taxon>Oppioidea</taxon>
        <taxon>Oppiidae</taxon>
        <taxon>Oppiella</taxon>
    </lineage>
</organism>
<keyword evidence="12 17" id="KW-0472">Membrane</keyword>
<dbReference type="EMBL" id="OC915040">
    <property type="protein sequence ID" value="CAD7638303.1"/>
    <property type="molecule type" value="Genomic_DNA"/>
</dbReference>
<keyword evidence="8" id="KW-0256">Endoplasmic reticulum</keyword>
<keyword evidence="9" id="KW-0274">FAD</keyword>
<evidence type="ECO:0000256" key="7">
    <source>
        <dbReference type="ARBA" id="ARBA00022729"/>
    </source>
</evidence>
<reference evidence="18" key="1">
    <citation type="submission" date="2020-11" db="EMBL/GenBank/DDBJ databases">
        <authorList>
            <person name="Tran Van P."/>
        </authorList>
    </citation>
    <scope>NUCLEOTIDE SEQUENCE</scope>
</reference>
<dbReference type="InterPro" id="IPR007266">
    <property type="entry name" value="Ero1"/>
</dbReference>
<dbReference type="GO" id="GO:0034975">
    <property type="term" value="P:protein folding in endoplasmic reticulum"/>
    <property type="evidence" value="ECO:0007669"/>
    <property type="project" value="InterPro"/>
</dbReference>
<keyword evidence="14" id="KW-0325">Glycoprotein</keyword>
<evidence type="ECO:0000256" key="5">
    <source>
        <dbReference type="ARBA" id="ARBA00022448"/>
    </source>
</evidence>
<evidence type="ECO:0000256" key="16">
    <source>
        <dbReference type="SAM" id="MobiDB-lite"/>
    </source>
</evidence>
<comment type="subcellular location">
    <subcellularLocation>
        <location evidence="2">Endoplasmic reticulum membrane</location>
        <topology evidence="2">Peripheral membrane protein</topology>
        <orientation evidence="2">Lumenal side</orientation>
    </subcellularLocation>
</comment>
<keyword evidence="17" id="KW-0812">Transmembrane</keyword>
<dbReference type="GO" id="GO:0016972">
    <property type="term" value="F:thiol oxidase activity"/>
    <property type="evidence" value="ECO:0007669"/>
    <property type="project" value="InterPro"/>
</dbReference>
<dbReference type="GO" id="GO:0015035">
    <property type="term" value="F:protein-disulfide reductase activity"/>
    <property type="evidence" value="ECO:0007669"/>
    <property type="project" value="InterPro"/>
</dbReference>
<evidence type="ECO:0000256" key="11">
    <source>
        <dbReference type="ARBA" id="ARBA00023002"/>
    </source>
</evidence>
<keyword evidence="15" id="KW-0676">Redox-active center</keyword>
<evidence type="ECO:0000313" key="18">
    <source>
        <dbReference type="EMBL" id="CAD7638303.1"/>
    </source>
</evidence>
<evidence type="ECO:0000256" key="6">
    <source>
        <dbReference type="ARBA" id="ARBA00022630"/>
    </source>
</evidence>
<comment type="subunit">
    <text evidence="4">May function both as a monomer and a homodimer.</text>
</comment>
<evidence type="ECO:0000256" key="14">
    <source>
        <dbReference type="ARBA" id="ARBA00023180"/>
    </source>
</evidence>
<evidence type="ECO:0000256" key="17">
    <source>
        <dbReference type="SAM" id="Phobius"/>
    </source>
</evidence>
<protein>
    <submittedName>
        <fullName evidence="18">Uncharacterized protein</fullName>
    </submittedName>
</protein>
<evidence type="ECO:0000256" key="9">
    <source>
        <dbReference type="ARBA" id="ARBA00022827"/>
    </source>
</evidence>
<evidence type="ECO:0000256" key="3">
    <source>
        <dbReference type="ARBA" id="ARBA00008277"/>
    </source>
</evidence>
<proteinExistence type="inferred from homology"/>
<evidence type="ECO:0000256" key="15">
    <source>
        <dbReference type="ARBA" id="ARBA00023284"/>
    </source>
</evidence>
<evidence type="ECO:0000256" key="8">
    <source>
        <dbReference type="ARBA" id="ARBA00022824"/>
    </source>
</evidence>
<evidence type="ECO:0000256" key="10">
    <source>
        <dbReference type="ARBA" id="ARBA00022982"/>
    </source>
</evidence>
<evidence type="ECO:0000256" key="13">
    <source>
        <dbReference type="ARBA" id="ARBA00023157"/>
    </source>
</evidence>
<keyword evidence="5" id="KW-0813">Transport</keyword>
<dbReference type="Pfam" id="PF04137">
    <property type="entry name" value="ERO1"/>
    <property type="match status" value="1"/>
</dbReference>
<dbReference type="EMBL" id="CAJPVJ010000215">
    <property type="protein sequence ID" value="CAG2161726.1"/>
    <property type="molecule type" value="Genomic_DNA"/>
</dbReference>
<keyword evidence="13" id="KW-1015">Disulfide bond</keyword>
<name>A0A7R9LCQ2_9ACAR</name>
<sequence>MNGVKSVSAKTGTKKSRKMGSRPTGAANQSLKGVILVAIIALTVSVIYLYKETINEFISSSFNVDLNKHVDHKTSKDKPSVSDENLKSGDESIHQIRQKITPKPADMKSCAVFLNDVQRLTLDDFHPIDNQNAKDLTLSQISSFNNLQLGPRIQSIVRMDYFKFVKLNLNRGCTLWPDNSKCVLRDCSIQYCDESQLPKSVIMREKSDSGEDDCPTDSEQKLSQIDRTVSSTNIEAMNTLFDCTEDDSEGAQYYDLLLNPERFTGYSGETCDRIWRSIYDENCFLQKQSNPFSLDSYCYEERIFYRAISGLHSSINIHLSAIYHMIDGSFAHNTKEFVDRFNGQTDYIKNLYFVYLLELRALHKSEPYLLNKVNWQSSGDQSLTKEAIKDLLRTVRKFKFHFNESILFKQQPPNVAQEVGQHFHNITTNIMDCVACDRCRLWGKVQTHGLSTALKILLSDDIENLRLHRHEITCLVNALARLSNSIAQLEVFKKLLINN</sequence>
<evidence type="ECO:0000256" key="4">
    <source>
        <dbReference type="ARBA" id="ARBA00011802"/>
    </source>
</evidence>
<evidence type="ECO:0000256" key="1">
    <source>
        <dbReference type="ARBA" id="ARBA00001974"/>
    </source>
</evidence>
<keyword evidence="11" id="KW-0560">Oxidoreductase</keyword>
<evidence type="ECO:0000313" key="19">
    <source>
        <dbReference type="Proteomes" id="UP000728032"/>
    </source>
</evidence>
<feature type="region of interest" description="Disordered" evidence="16">
    <location>
        <begin position="1"/>
        <end position="26"/>
    </location>
</feature>
<keyword evidence="10" id="KW-0249">Electron transport</keyword>
<dbReference type="GO" id="GO:0071949">
    <property type="term" value="F:FAD binding"/>
    <property type="evidence" value="ECO:0007669"/>
    <property type="project" value="InterPro"/>
</dbReference>
<keyword evidence="17" id="KW-1133">Transmembrane helix</keyword>
<dbReference type="PANTHER" id="PTHR12613:SF0">
    <property type="entry name" value="ERO1-LIKE PROTEIN"/>
    <property type="match status" value="1"/>
</dbReference>
<accession>A0A7R9LCQ2</accession>
<keyword evidence="7" id="KW-0732">Signal</keyword>
<keyword evidence="6" id="KW-0285">Flavoprotein</keyword>
<dbReference type="InterPro" id="IPR037192">
    <property type="entry name" value="ERO1-like_sf"/>
</dbReference>
<evidence type="ECO:0000256" key="2">
    <source>
        <dbReference type="ARBA" id="ARBA00004367"/>
    </source>
</evidence>
<dbReference type="GO" id="GO:0005789">
    <property type="term" value="C:endoplasmic reticulum membrane"/>
    <property type="evidence" value="ECO:0007669"/>
    <property type="project" value="UniProtKB-SubCell"/>
</dbReference>
<dbReference type="SUPFAM" id="SSF110019">
    <property type="entry name" value="ERO1-like"/>
    <property type="match status" value="1"/>
</dbReference>
<comment type="similarity">
    <text evidence="3">Belongs to the EROs family.</text>
</comment>
<feature type="transmembrane region" description="Helical" evidence="17">
    <location>
        <begin position="31"/>
        <end position="50"/>
    </location>
</feature>
<dbReference type="AlphaFoldDB" id="A0A7R9LCQ2"/>
<gene>
    <name evidence="18" type="ORF">ONB1V03_LOCUS1330</name>
</gene>
<keyword evidence="19" id="KW-1185">Reference proteome</keyword>
<evidence type="ECO:0000256" key="12">
    <source>
        <dbReference type="ARBA" id="ARBA00023136"/>
    </source>
</evidence>
<feature type="region of interest" description="Disordered" evidence="16">
    <location>
        <begin position="72"/>
        <end position="94"/>
    </location>
</feature>